<dbReference type="GO" id="GO:0005737">
    <property type="term" value="C:cytoplasm"/>
    <property type="evidence" value="ECO:0007669"/>
    <property type="project" value="TreeGrafter"/>
</dbReference>
<dbReference type="EMBL" id="AZHF01000001">
    <property type="protein sequence ID" value="OAA81219.1"/>
    <property type="molecule type" value="Genomic_DNA"/>
</dbReference>
<dbReference type="InterPro" id="IPR013874">
    <property type="entry name" value="Cdc37_Hsp90-bd"/>
</dbReference>
<dbReference type="STRING" id="1081108.A0A168K4F7"/>
<accession>A0A168K4F7</accession>
<dbReference type="GO" id="GO:0006457">
    <property type="term" value="P:protein folding"/>
    <property type="evidence" value="ECO:0007669"/>
    <property type="project" value="TreeGrafter"/>
</dbReference>
<dbReference type="GO" id="GO:0031072">
    <property type="term" value="F:heat shock protein binding"/>
    <property type="evidence" value="ECO:0007669"/>
    <property type="project" value="TreeGrafter"/>
</dbReference>
<feature type="compositionally biased region" description="Polar residues" evidence="3">
    <location>
        <begin position="115"/>
        <end position="124"/>
    </location>
</feature>
<evidence type="ECO:0000313" key="7">
    <source>
        <dbReference type="EMBL" id="OAA81219.1"/>
    </source>
</evidence>
<dbReference type="GO" id="GO:0050821">
    <property type="term" value="P:protein stabilization"/>
    <property type="evidence" value="ECO:0007669"/>
    <property type="project" value="TreeGrafter"/>
</dbReference>
<feature type="domain" description="Cdc37 N-terminal" evidence="6">
    <location>
        <begin position="1"/>
        <end position="197"/>
    </location>
</feature>
<dbReference type="InterPro" id="IPR013873">
    <property type="entry name" value="Cdc37_C"/>
</dbReference>
<proteinExistence type="predicted"/>
<dbReference type="OrthoDB" id="440202at2759"/>
<dbReference type="Pfam" id="PF08564">
    <property type="entry name" value="CDC37_C"/>
    <property type="match status" value="1"/>
</dbReference>
<keyword evidence="1" id="KW-0143">Chaperone</keyword>
<dbReference type="InterPro" id="IPR013855">
    <property type="entry name" value="Cdc37_N_dom"/>
</dbReference>
<dbReference type="GO" id="GO:0019901">
    <property type="term" value="F:protein kinase binding"/>
    <property type="evidence" value="ECO:0007669"/>
    <property type="project" value="InterPro"/>
</dbReference>
<feature type="domain" description="Cdc37 Hsp90 binding" evidence="5">
    <location>
        <begin position="195"/>
        <end position="339"/>
    </location>
</feature>
<evidence type="ECO:0000256" key="3">
    <source>
        <dbReference type="SAM" id="MobiDB-lite"/>
    </source>
</evidence>
<keyword evidence="8" id="KW-1185">Reference proteome</keyword>
<gene>
    <name evidence="7" type="ORF">LEL_00764</name>
</gene>
<comment type="caution">
    <text evidence="7">The sequence shown here is derived from an EMBL/GenBank/DDBJ whole genome shotgun (WGS) entry which is preliminary data.</text>
</comment>
<reference evidence="7 8" key="1">
    <citation type="journal article" date="2016" name="Genome Biol. Evol.">
        <title>Divergent and convergent evolution of fungal pathogenicity.</title>
        <authorList>
            <person name="Shang Y."/>
            <person name="Xiao G."/>
            <person name="Zheng P."/>
            <person name="Cen K."/>
            <person name="Zhan S."/>
            <person name="Wang C."/>
        </authorList>
    </citation>
    <scope>NUCLEOTIDE SEQUENCE [LARGE SCALE GENOMIC DNA]</scope>
    <source>
        <strain evidence="7 8">RCEF 1005</strain>
    </source>
</reference>
<evidence type="ECO:0000256" key="1">
    <source>
        <dbReference type="ARBA" id="ARBA00023186"/>
    </source>
</evidence>
<dbReference type="SMART" id="SM01069">
    <property type="entry name" value="CDC37_C"/>
    <property type="match status" value="1"/>
</dbReference>
<evidence type="ECO:0000259" key="6">
    <source>
        <dbReference type="SMART" id="SM01071"/>
    </source>
</evidence>
<dbReference type="AlphaFoldDB" id="A0A168K4F7"/>
<dbReference type="PANTHER" id="PTHR12800">
    <property type="entry name" value="CDC37-RELATED"/>
    <property type="match status" value="1"/>
</dbReference>
<dbReference type="Proteomes" id="UP000076881">
    <property type="component" value="Unassembled WGS sequence"/>
</dbReference>
<dbReference type="SMART" id="SM01071">
    <property type="entry name" value="CDC37_N"/>
    <property type="match status" value="1"/>
</dbReference>
<feature type="region of interest" description="Disordered" evidence="3">
    <location>
        <begin position="100"/>
        <end position="124"/>
    </location>
</feature>
<dbReference type="Pfam" id="PF03234">
    <property type="entry name" value="CDC37_N"/>
    <property type="match status" value="1"/>
</dbReference>
<dbReference type="GO" id="GO:0051087">
    <property type="term" value="F:protein-folding chaperone binding"/>
    <property type="evidence" value="ECO:0007669"/>
    <property type="project" value="TreeGrafter"/>
</dbReference>
<sequence>MVDYSKWQNMELSDDSDVECLPGIDKRSYMEFLRRTKQAERERRKGEIEALKNKHSENVVVAQQVSNLITSLKADTASKSSDQDPFETAVGIVMQWSLQGVKSSESPPPPPGDLTQKTPEPTSSEKILGFLNDLENELNEQHPGDCYRRDAILDGLAACITDIESQQAEIAEKISILRAKDADKITSECCRTGFNSSHIKKAGTVGPESDDESSASSSEDDDELPATPAAIAFGELTPSDLAGSQALIACHPEILRDSEVNALLAKAFKAATKNKKDPKPELKGPAAFFRRMVAPGGELIRQFHQHVALRLHRLLNLVETNPKRRRRKGDQTQLFDAEPGRHARIGVPAVGSAERTIFDKFPSQMREALETGSRNRVNQVLGRMKFAEAKEMVALMGEAKCISVREETLDGTGGEGEELRQLPASA</sequence>
<dbReference type="GO" id="GO:0051082">
    <property type="term" value="F:unfolded protein binding"/>
    <property type="evidence" value="ECO:0007669"/>
    <property type="project" value="TreeGrafter"/>
</dbReference>
<feature type="domain" description="Cdc37 C-terminal" evidence="4">
    <location>
        <begin position="345"/>
        <end position="425"/>
    </location>
</feature>
<feature type="compositionally biased region" description="Acidic residues" evidence="3">
    <location>
        <begin position="208"/>
        <end position="224"/>
    </location>
</feature>
<evidence type="ECO:0000313" key="8">
    <source>
        <dbReference type="Proteomes" id="UP000076881"/>
    </source>
</evidence>
<feature type="region of interest" description="Disordered" evidence="3">
    <location>
        <begin position="200"/>
        <end position="224"/>
    </location>
</feature>
<dbReference type="InterPro" id="IPR004918">
    <property type="entry name" value="Cdc37"/>
</dbReference>
<protein>
    <recommendedName>
        <fullName evidence="2">Hsp90 chaperone protein kinase-targeting subunit</fullName>
    </recommendedName>
</protein>
<dbReference type="SMART" id="SM01070">
    <property type="entry name" value="CDC37_M"/>
    <property type="match status" value="1"/>
</dbReference>
<name>A0A168K4F7_CORDF</name>
<dbReference type="SUPFAM" id="SSF101391">
    <property type="entry name" value="Hsp90 co-chaperone CDC37"/>
    <property type="match status" value="1"/>
</dbReference>
<evidence type="ECO:0000256" key="2">
    <source>
        <dbReference type="ARBA" id="ARBA00031396"/>
    </source>
</evidence>
<evidence type="ECO:0000259" key="5">
    <source>
        <dbReference type="SMART" id="SM01070"/>
    </source>
</evidence>
<organism evidence="7 8">
    <name type="scientific">Akanthomyces lecanii RCEF 1005</name>
    <dbReference type="NCBI Taxonomy" id="1081108"/>
    <lineage>
        <taxon>Eukaryota</taxon>
        <taxon>Fungi</taxon>
        <taxon>Dikarya</taxon>
        <taxon>Ascomycota</taxon>
        <taxon>Pezizomycotina</taxon>
        <taxon>Sordariomycetes</taxon>
        <taxon>Hypocreomycetidae</taxon>
        <taxon>Hypocreales</taxon>
        <taxon>Cordycipitaceae</taxon>
        <taxon>Akanthomyces</taxon>
        <taxon>Cordyceps confragosa</taxon>
    </lineage>
</organism>
<evidence type="ECO:0000259" key="4">
    <source>
        <dbReference type="SMART" id="SM01069"/>
    </source>
</evidence>
<dbReference type="PANTHER" id="PTHR12800:SF4">
    <property type="entry name" value="HSP90 CO-CHAPERONE CDC37"/>
    <property type="match status" value="1"/>
</dbReference>